<dbReference type="Proteomes" id="UP000231098">
    <property type="component" value="Unassembled WGS sequence"/>
</dbReference>
<feature type="signal peptide" evidence="1">
    <location>
        <begin position="1"/>
        <end position="24"/>
    </location>
</feature>
<dbReference type="CDD" id="cd14254">
    <property type="entry name" value="Dockerin_II"/>
    <property type="match status" value="1"/>
</dbReference>
<keyword evidence="1" id="KW-0732">Signal</keyword>
<name>A0A2H0X8H5_UNCKA</name>
<proteinExistence type="predicted"/>
<organism evidence="3 4">
    <name type="scientific">candidate division WWE3 bacterium CG08_land_8_20_14_0_20_41_15</name>
    <dbReference type="NCBI Taxonomy" id="1975086"/>
    <lineage>
        <taxon>Bacteria</taxon>
        <taxon>Katanobacteria</taxon>
    </lineage>
</organism>
<comment type="caution">
    <text evidence="3">The sequence shown here is derived from an EMBL/GenBank/DDBJ whole genome shotgun (WGS) entry which is preliminary data.</text>
</comment>
<dbReference type="PROSITE" id="PS00018">
    <property type="entry name" value="EF_HAND_1"/>
    <property type="match status" value="2"/>
</dbReference>
<gene>
    <name evidence="3" type="ORF">COT51_03885</name>
</gene>
<dbReference type="EMBL" id="PEYV01000063">
    <property type="protein sequence ID" value="PIS21226.1"/>
    <property type="molecule type" value="Genomic_DNA"/>
</dbReference>
<dbReference type="InterPro" id="IPR016134">
    <property type="entry name" value="Dockerin_dom"/>
</dbReference>
<reference evidence="4" key="1">
    <citation type="submission" date="2017-09" db="EMBL/GenBank/DDBJ databases">
        <title>Depth-based differentiation of microbial function through sediment-hosted aquifers and enrichment of novel symbionts in the deep terrestrial subsurface.</title>
        <authorList>
            <person name="Probst A.J."/>
            <person name="Ladd B."/>
            <person name="Jarett J.K."/>
            <person name="Geller-Mcgrath D.E."/>
            <person name="Sieber C.M.K."/>
            <person name="Emerson J.B."/>
            <person name="Anantharaman K."/>
            <person name="Thomas B.C."/>
            <person name="Malmstrom R."/>
            <person name="Stieglmeier M."/>
            <person name="Klingl A."/>
            <person name="Woyke T."/>
            <person name="Ryan C.M."/>
            <person name="Banfield J.F."/>
        </authorList>
    </citation>
    <scope>NUCLEOTIDE SEQUENCE [LARGE SCALE GENOMIC DNA]</scope>
</reference>
<dbReference type="SUPFAM" id="SSF63446">
    <property type="entry name" value="Type I dockerin domain"/>
    <property type="match status" value="1"/>
</dbReference>
<feature type="domain" description="Dockerin" evidence="2">
    <location>
        <begin position="30"/>
        <end position="92"/>
    </location>
</feature>
<dbReference type="GO" id="GO:0000272">
    <property type="term" value="P:polysaccharide catabolic process"/>
    <property type="evidence" value="ECO:0007669"/>
    <property type="project" value="InterPro"/>
</dbReference>
<accession>A0A2H0X8H5</accession>
<dbReference type="AlphaFoldDB" id="A0A2H0X8H5"/>
<evidence type="ECO:0000256" key="1">
    <source>
        <dbReference type="SAM" id="SignalP"/>
    </source>
</evidence>
<dbReference type="Gene3D" id="1.10.1330.10">
    <property type="entry name" value="Dockerin domain"/>
    <property type="match status" value="1"/>
</dbReference>
<dbReference type="InterPro" id="IPR018247">
    <property type="entry name" value="EF_Hand_1_Ca_BS"/>
</dbReference>
<evidence type="ECO:0000313" key="4">
    <source>
        <dbReference type="Proteomes" id="UP000231098"/>
    </source>
</evidence>
<evidence type="ECO:0000313" key="3">
    <source>
        <dbReference type="EMBL" id="PIS21226.1"/>
    </source>
</evidence>
<dbReference type="PROSITE" id="PS51766">
    <property type="entry name" value="DOCKERIN"/>
    <property type="match status" value="1"/>
</dbReference>
<evidence type="ECO:0000259" key="2">
    <source>
        <dbReference type="PROSITE" id="PS51766"/>
    </source>
</evidence>
<feature type="chain" id="PRO_5013634939" description="Dockerin domain-containing protein" evidence="1">
    <location>
        <begin position="25"/>
        <end position="229"/>
    </location>
</feature>
<protein>
    <recommendedName>
        <fullName evidence="2">Dockerin domain-containing protein</fullName>
    </recommendedName>
</protein>
<dbReference type="InterPro" id="IPR036439">
    <property type="entry name" value="Dockerin_dom_sf"/>
</dbReference>
<sequence length="229" mass="25668">MQRIVSLVFIVFLLTVLITPVAFAASPEVPTFQEGDINGDGLLNILDLSFIASKMGMYDSRADVNGNGILNIIDLVIAARNFERYYIPQEPTYNTVAKITFKDESEKYDVDLDRLKEALGLCGWNYEGGKVTLRIKNSGNLPEANSSCADYYDKSGDVEIKIDTRGFTIQRRAGDINLRGVDLVTWLIGHEFGAFYDWPNNFEAEREGDEGPSDEFAWRFLEVAEGVVK</sequence>